<dbReference type="AlphaFoldDB" id="A0ABD4T5Z1"/>
<dbReference type="RefSeq" id="WP_166282818.1">
    <property type="nucleotide sequence ID" value="NZ_JTHE03000082.1"/>
</dbReference>
<feature type="transmembrane region" description="Helical" evidence="1">
    <location>
        <begin position="117"/>
        <end position="137"/>
    </location>
</feature>
<sequence length="505" mass="57742">MARNSNDVYIVKVLPILDKNFELLKLGKSLADERCNFKLDFSGVDSLNETQQRLLFKTWSKLSDKVRRDITDFVCCESINEQLGEIFDAIARDPSRLNSKFDFCYTSFWFVEKKYRLILTLIFVGIFASLGVSFWQFQKSYRVESSEIIFGTILDPEKLTDLETYLEETLVPNNFVDYLWNKLRNKKINVVVEGRKDISYKVAEYKIKNKQWDIFFASSPILSIKSKDNQYSWGFKMFPENRNDTYTSGFFVRSNSNIEGIDQINSSTKIALGEILQSASSFVVPVYELFGKTIKVSTGHRGHEIVEMVKAGNAEVGAAAITDNRIEKDSQLRLIFQSRAIPGSGVYFSPKLSNNDSANLKKAMEAAPKSVQRKANYGSGQEPDYKEFKTIMQTVDEILVCADFSKEDVNLFCPKGFKPRILVGKVHGWKAEQNNYVLYLKEENNGSTLNHVVMDKAVFRSIFEVDNPHELHGKRLKTMTPESKNATREVSIFFVKSAAQIEMLD</sequence>
<keyword evidence="1" id="KW-0812">Transmembrane</keyword>
<protein>
    <submittedName>
        <fullName evidence="2">PhnD/SsuA/transferrin family substrate-binding protein</fullName>
    </submittedName>
</protein>
<accession>A0ABD4T5Z1</accession>
<dbReference type="EMBL" id="JTHE03000082">
    <property type="protein sequence ID" value="MCM1983975.1"/>
    <property type="molecule type" value="Genomic_DNA"/>
</dbReference>
<dbReference type="Gene3D" id="3.40.190.10">
    <property type="entry name" value="Periplasmic binding protein-like II"/>
    <property type="match status" value="2"/>
</dbReference>
<proteinExistence type="predicted"/>
<name>A0ABD4T5Z1_9CYAN</name>
<comment type="caution">
    <text evidence="2">The sequence shown here is derived from an EMBL/GenBank/DDBJ whole genome shotgun (WGS) entry which is preliminary data.</text>
</comment>
<keyword evidence="1" id="KW-1133">Transmembrane helix</keyword>
<evidence type="ECO:0000313" key="2">
    <source>
        <dbReference type="EMBL" id="MCM1983975.1"/>
    </source>
</evidence>
<keyword evidence="3" id="KW-1185">Reference proteome</keyword>
<organism evidence="2 3">
    <name type="scientific">Lyngbya confervoides BDU141951</name>
    <dbReference type="NCBI Taxonomy" id="1574623"/>
    <lineage>
        <taxon>Bacteria</taxon>
        <taxon>Bacillati</taxon>
        <taxon>Cyanobacteriota</taxon>
        <taxon>Cyanophyceae</taxon>
        <taxon>Oscillatoriophycideae</taxon>
        <taxon>Oscillatoriales</taxon>
        <taxon>Microcoleaceae</taxon>
        <taxon>Lyngbya</taxon>
    </lineage>
</organism>
<keyword evidence="1" id="KW-0472">Membrane</keyword>
<evidence type="ECO:0000256" key="1">
    <source>
        <dbReference type="SAM" id="Phobius"/>
    </source>
</evidence>
<gene>
    <name evidence="2" type="ORF">QQ91_0014220</name>
</gene>
<dbReference type="Proteomes" id="UP000031561">
    <property type="component" value="Unassembled WGS sequence"/>
</dbReference>
<evidence type="ECO:0000313" key="3">
    <source>
        <dbReference type="Proteomes" id="UP000031561"/>
    </source>
</evidence>
<dbReference type="Pfam" id="PF12974">
    <property type="entry name" value="Phosphonate-bd"/>
    <property type="match status" value="1"/>
</dbReference>
<reference evidence="2 3" key="1">
    <citation type="journal article" date="2015" name="Genome Announc.">
        <title>Draft Genome Sequence of Filamentous Marine Cyanobacterium Lyngbya confervoides Strain BDU141951.</title>
        <authorList>
            <person name="Chandrababunaidu M.M."/>
            <person name="Sen D."/>
            <person name="Tripathy S."/>
        </authorList>
    </citation>
    <scope>NUCLEOTIDE SEQUENCE [LARGE SCALE GENOMIC DNA]</scope>
    <source>
        <strain evidence="2 3">BDU141951</strain>
    </source>
</reference>